<dbReference type="PANTHER" id="PTHR31566">
    <property type="entry name" value="CYTOCHROME C BIOGENESIS PROTEIN CCS1, CHLOROPLASTIC"/>
    <property type="match status" value="1"/>
</dbReference>
<evidence type="ECO:0000256" key="3">
    <source>
        <dbReference type="ARBA" id="ARBA00022748"/>
    </source>
</evidence>
<evidence type="ECO:0000256" key="6">
    <source>
        <dbReference type="SAM" id="Phobius"/>
    </source>
</evidence>
<feature type="domain" description="ResB-like" evidence="7">
    <location>
        <begin position="39"/>
        <end position="457"/>
    </location>
</feature>
<feature type="transmembrane region" description="Helical" evidence="6">
    <location>
        <begin position="40"/>
        <end position="58"/>
    </location>
</feature>
<keyword evidence="2 6" id="KW-0812">Transmembrane</keyword>
<reference evidence="8 9" key="1">
    <citation type="submission" date="2020-10" db="EMBL/GenBank/DDBJ databases">
        <title>Trueperella pecoris sp. nov. isolated from bovine and porcine specimens.</title>
        <authorList>
            <person name="Schoenecker L."/>
            <person name="Schnydrig P."/>
            <person name="Brodard I."/>
            <person name="Thomann A."/>
            <person name="Hemphill A."/>
            <person name="Rodriguez-Campos S."/>
            <person name="Perreten V."/>
            <person name="Jores J."/>
            <person name="Kittl S."/>
        </authorList>
    </citation>
    <scope>NUCLEOTIDE SEQUENCE [LARGE SCALE GENOMIC DNA]</scope>
    <source>
        <strain evidence="8 9">19OD0592</strain>
    </source>
</reference>
<name>A0A7M1QXZ0_9ACTO</name>
<comment type="subcellular location">
    <subcellularLocation>
        <location evidence="1">Membrane</location>
        <topology evidence="1">Multi-pass membrane protein</topology>
    </subcellularLocation>
</comment>
<evidence type="ECO:0000259" key="7">
    <source>
        <dbReference type="Pfam" id="PF05140"/>
    </source>
</evidence>
<dbReference type="InterPro" id="IPR023494">
    <property type="entry name" value="Cyt_c_bgen_Ccs1/CcsB/ResB"/>
</dbReference>
<dbReference type="GO" id="GO:0017004">
    <property type="term" value="P:cytochrome complex assembly"/>
    <property type="evidence" value="ECO:0007669"/>
    <property type="project" value="UniProtKB-KW"/>
</dbReference>
<gene>
    <name evidence="8" type="ORF">INS90_06640</name>
</gene>
<keyword evidence="5 6" id="KW-0472">Membrane</keyword>
<keyword evidence="4 6" id="KW-1133">Transmembrane helix</keyword>
<dbReference type="Proteomes" id="UP000594961">
    <property type="component" value="Chromosome"/>
</dbReference>
<dbReference type="Pfam" id="PF05140">
    <property type="entry name" value="ResB"/>
    <property type="match status" value="1"/>
</dbReference>
<feature type="transmembrane region" description="Helical" evidence="6">
    <location>
        <begin position="411"/>
        <end position="430"/>
    </location>
</feature>
<organism evidence="8 9">
    <name type="scientific">Trueperella pecoris</name>
    <dbReference type="NCBI Taxonomy" id="2733571"/>
    <lineage>
        <taxon>Bacteria</taxon>
        <taxon>Bacillati</taxon>
        <taxon>Actinomycetota</taxon>
        <taxon>Actinomycetes</taxon>
        <taxon>Actinomycetales</taxon>
        <taxon>Actinomycetaceae</taxon>
        <taxon>Trueperella</taxon>
    </lineage>
</organism>
<feature type="transmembrane region" description="Helical" evidence="6">
    <location>
        <begin position="102"/>
        <end position="127"/>
    </location>
</feature>
<dbReference type="GO" id="GO:0016020">
    <property type="term" value="C:membrane"/>
    <property type="evidence" value="ECO:0007669"/>
    <property type="project" value="UniProtKB-SubCell"/>
</dbReference>
<evidence type="ECO:0000256" key="4">
    <source>
        <dbReference type="ARBA" id="ARBA00022989"/>
    </source>
</evidence>
<dbReference type="RefSeq" id="WP_197552053.1">
    <property type="nucleotide sequence ID" value="NZ_CP063212.1"/>
</dbReference>
<keyword evidence="3" id="KW-0201">Cytochrome c-type biogenesis</keyword>
<evidence type="ECO:0000313" key="9">
    <source>
        <dbReference type="Proteomes" id="UP000594961"/>
    </source>
</evidence>
<evidence type="ECO:0000256" key="1">
    <source>
        <dbReference type="ARBA" id="ARBA00004141"/>
    </source>
</evidence>
<dbReference type="AlphaFoldDB" id="A0A7M1QXZ0"/>
<evidence type="ECO:0000313" key="8">
    <source>
        <dbReference type="EMBL" id="QOR46962.1"/>
    </source>
</evidence>
<feature type="transmembrane region" description="Helical" evidence="6">
    <location>
        <begin position="192"/>
        <end position="213"/>
    </location>
</feature>
<protein>
    <submittedName>
        <fullName evidence="8">Cytochrome c biogenesis protein ResB</fullName>
    </submittedName>
</protein>
<sequence>MPDQNTATHEPEQVDALDGARISGAEVWRTIYALFYNKKIGLLLILIVTILSLIGVVFPQANSYVVDDEAAWEDFLTNLTPVYGGWTRILAAIGFFNMFSSWLFRIMMILLCLSIIGCTTHRIPLLYRTAYKPRKRASENFFNTARFRYSARLSADAETTTDALLATAKRRHMRVIADDAQREFFYLDRFHWAPFGTALSHLAFILIIIGFLVTQSMGFRNDFFLVTVGETQEVGYNTGLSAKVVSFQDAYNEDGRPLDYVSHVILYKDGQTVADQNVRVNSPLSYDGVMFHQASFGMSAVVSISGNAGELRSGGVPLRYTTSDGAYSYGVVELEDPALEVFVITSASGRTNPDLAPGQARIEVYESGSQETMDMKVVDQGQPATVAGLDITFEREAQYAGLIVRSDPGAWVVWLGSALLIIGSIMTMALRHQRMWAWVTATDDGSVLRLASHDKRDLGFSRYFHGFGTEITERITQGKEL</sequence>
<dbReference type="InterPro" id="IPR007816">
    <property type="entry name" value="ResB-like_domain"/>
</dbReference>
<evidence type="ECO:0000256" key="2">
    <source>
        <dbReference type="ARBA" id="ARBA00022692"/>
    </source>
</evidence>
<dbReference type="PANTHER" id="PTHR31566:SF0">
    <property type="entry name" value="CYTOCHROME C BIOGENESIS PROTEIN CCS1, CHLOROPLASTIC"/>
    <property type="match status" value="1"/>
</dbReference>
<dbReference type="EMBL" id="CP063212">
    <property type="protein sequence ID" value="QOR46962.1"/>
    <property type="molecule type" value="Genomic_DNA"/>
</dbReference>
<evidence type="ECO:0000256" key="5">
    <source>
        <dbReference type="ARBA" id="ARBA00023136"/>
    </source>
</evidence>
<proteinExistence type="predicted"/>
<accession>A0A7M1QXZ0</accession>